<evidence type="ECO:0008006" key="3">
    <source>
        <dbReference type="Google" id="ProtNLM"/>
    </source>
</evidence>
<dbReference type="DNASU" id="5304574"/>
<protein>
    <recommendedName>
        <fullName evidence="3">DUF5024 domain-containing protein</fullName>
    </recommendedName>
</protein>
<dbReference type="InterPro" id="IPR032205">
    <property type="entry name" value="DUF5024"/>
</dbReference>
<organism evidence="1 2">
    <name type="scientific">Phocaeicola vulgatus str. 3975 RP4</name>
    <dbReference type="NCBI Taxonomy" id="1339352"/>
    <lineage>
        <taxon>Bacteria</taxon>
        <taxon>Pseudomonadati</taxon>
        <taxon>Bacteroidota</taxon>
        <taxon>Bacteroidia</taxon>
        <taxon>Bacteroidales</taxon>
        <taxon>Bacteroidaceae</taxon>
        <taxon>Phocaeicola</taxon>
    </lineage>
</organism>
<evidence type="ECO:0000313" key="1">
    <source>
        <dbReference type="EMBL" id="KDS56112.1"/>
    </source>
</evidence>
<reference evidence="1 2" key="1">
    <citation type="submission" date="2014-04" db="EMBL/GenBank/DDBJ databases">
        <authorList>
            <person name="Sears C."/>
            <person name="Carroll K."/>
            <person name="Sack B.R."/>
            <person name="Qadri F."/>
            <person name="Myers L.L."/>
            <person name="Chung G.-T."/>
            <person name="Escheverria P."/>
            <person name="Fraser C.M."/>
            <person name="Sadzewicz L."/>
            <person name="Shefchek K.A."/>
            <person name="Tallon L."/>
            <person name="Das S.P."/>
            <person name="Daugherty S."/>
            <person name="Mongodin E.F."/>
        </authorList>
    </citation>
    <scope>NUCLEOTIDE SEQUENCE [LARGE SCALE GENOMIC DNA]</scope>
    <source>
        <strain evidence="1 2">3975 RP4</strain>
    </source>
</reference>
<evidence type="ECO:0000313" key="2">
    <source>
        <dbReference type="Proteomes" id="UP000027661"/>
    </source>
</evidence>
<dbReference type="AlphaFoldDB" id="A0A069SVJ7"/>
<dbReference type="GeneID" id="5304574"/>
<dbReference type="PATRIC" id="fig|1339352.3.peg.586"/>
<gene>
    <name evidence="1" type="ORF">M099_0610</name>
</gene>
<dbReference type="RefSeq" id="WP_005839337.1">
    <property type="nucleotide sequence ID" value="NZ_JNHM01000010.1"/>
</dbReference>
<proteinExistence type="predicted"/>
<dbReference type="Proteomes" id="UP000027661">
    <property type="component" value="Unassembled WGS sequence"/>
</dbReference>
<name>A0A069SVJ7_PHOVU</name>
<comment type="caution">
    <text evidence="1">The sequence shown here is derived from an EMBL/GenBank/DDBJ whole genome shotgun (WGS) entry which is preliminary data.</text>
</comment>
<dbReference type="EMBL" id="JNHM01000010">
    <property type="protein sequence ID" value="KDS56112.1"/>
    <property type="molecule type" value="Genomic_DNA"/>
</dbReference>
<dbReference type="Pfam" id="PF16427">
    <property type="entry name" value="DUF5024"/>
    <property type="match status" value="1"/>
</dbReference>
<accession>A0A069SVJ7</accession>
<sequence length="204" mass="22971">MKTRFILGSALAAVLLMWGGTGKVMAQKNIDKMAAELEKRDDVAINSVTKRDPKTRKVVKVVKSFSLKDENIGARLIEAFEKDEEYAETAIKDMPKGRGKAQKANFTFIYKTDNEKRTYTLNVKESGSVSMTVIISPMKDGQEVGSVVLDPEYWDSFNEQMAELGNNLRDSGIEVRQMSREEMEKMQETIRQSLKGLDAYAIAE</sequence>